<evidence type="ECO:0000313" key="2">
    <source>
        <dbReference type="Proteomes" id="UP000233469"/>
    </source>
</evidence>
<dbReference type="Proteomes" id="UP000233469">
    <property type="component" value="Unassembled WGS sequence"/>
</dbReference>
<feature type="non-terminal residue" evidence="1">
    <location>
        <position position="257"/>
    </location>
</feature>
<reference evidence="1 2" key="2">
    <citation type="submission" date="2017-10" db="EMBL/GenBank/DDBJ databases">
        <title>Extensive intraspecific genome diversity in a model arbuscular mycorrhizal fungus.</title>
        <authorList>
            <person name="Chen E.C.H."/>
            <person name="Morin E."/>
            <person name="Baudet D."/>
            <person name="Noel J."/>
            <person name="Ndikumana S."/>
            <person name="Charron P."/>
            <person name="St-Onge C."/>
            <person name="Giorgi J."/>
            <person name="Grigoriev I.V."/>
            <person name="Roux C."/>
            <person name="Martin F.M."/>
            <person name="Corradi N."/>
        </authorList>
    </citation>
    <scope>NUCLEOTIDE SEQUENCE [LARGE SCALE GENOMIC DNA]</scope>
    <source>
        <strain evidence="1 2">C2</strain>
    </source>
</reference>
<proteinExistence type="predicted"/>
<name>A0A2N1M0T2_9GLOM</name>
<dbReference type="AlphaFoldDB" id="A0A2N1M0T2"/>
<evidence type="ECO:0000313" key="1">
    <source>
        <dbReference type="EMBL" id="PKK55240.1"/>
    </source>
</evidence>
<organism evidence="1 2">
    <name type="scientific">Rhizophagus irregularis</name>
    <dbReference type="NCBI Taxonomy" id="588596"/>
    <lineage>
        <taxon>Eukaryota</taxon>
        <taxon>Fungi</taxon>
        <taxon>Fungi incertae sedis</taxon>
        <taxon>Mucoromycota</taxon>
        <taxon>Glomeromycotina</taxon>
        <taxon>Glomeromycetes</taxon>
        <taxon>Glomerales</taxon>
        <taxon>Glomeraceae</taxon>
        <taxon>Rhizophagus</taxon>
    </lineage>
</organism>
<gene>
    <name evidence="1" type="ORF">RhiirC2_802983</name>
</gene>
<sequence length="257" mass="30929">METKQTIENYIKLNRKSLFTKLTQMLESSFIRKGISSESSDTHLENILKNMSSEGLSNQQRQQKIDDVWNLLQQHMLSKDNTIPIEEKINKEIKDEYYNLLPRELYHQYIKGILPDLSNFKAYKIITKQYLNFHFSQYLEKKELVVLEDKLDNLIDNILKEKAAYYFYHGIIRDLKNRILKICPNYYLPEFKWNVHLYALLMFKLKMISYQEKWDKENTLSILNQKKDEYLKIINIRLQYGHTLVSEGHIVADYLMR</sequence>
<accession>A0A2N1M0T2</accession>
<comment type="caution">
    <text evidence="1">The sequence shown here is derived from an EMBL/GenBank/DDBJ whole genome shotgun (WGS) entry which is preliminary data.</text>
</comment>
<reference evidence="1 2" key="1">
    <citation type="submission" date="2016-04" db="EMBL/GenBank/DDBJ databases">
        <title>Genome analyses suggest a sexual origin of heterokaryosis in a supposedly ancient asexual fungus.</title>
        <authorList>
            <person name="Ropars J."/>
            <person name="Sedzielewska K."/>
            <person name="Noel J."/>
            <person name="Charron P."/>
            <person name="Farinelli L."/>
            <person name="Marton T."/>
            <person name="Kruger M."/>
            <person name="Pelin A."/>
            <person name="Brachmann A."/>
            <person name="Corradi N."/>
        </authorList>
    </citation>
    <scope>NUCLEOTIDE SEQUENCE [LARGE SCALE GENOMIC DNA]</scope>
    <source>
        <strain evidence="1 2">C2</strain>
    </source>
</reference>
<protein>
    <submittedName>
        <fullName evidence="1">Uncharacterized protein</fullName>
    </submittedName>
</protein>
<dbReference type="EMBL" id="LLXL01008145">
    <property type="protein sequence ID" value="PKK55240.1"/>
    <property type="molecule type" value="Genomic_DNA"/>
</dbReference>